<dbReference type="Proteomes" id="UP001304683">
    <property type="component" value="Chromosome"/>
</dbReference>
<keyword evidence="5" id="KW-1185">Reference proteome</keyword>
<feature type="compositionally biased region" description="Gly residues" evidence="2">
    <location>
        <begin position="167"/>
        <end position="177"/>
    </location>
</feature>
<protein>
    <submittedName>
        <fullName evidence="4">UvrB/UvrC motif-containing protein</fullName>
    </submittedName>
</protein>
<dbReference type="SUPFAM" id="SSF46600">
    <property type="entry name" value="C-terminal UvrC-binding domain of UvrB"/>
    <property type="match status" value="1"/>
</dbReference>
<dbReference type="PANTHER" id="PTHR38430">
    <property type="entry name" value="PROTEIN-ARGININE KINASE ACTIVATOR PROTEIN"/>
    <property type="match status" value="1"/>
</dbReference>
<sequence length="183" mass="20601">MLCEECGQRTATVHLTQIVNGKKTERHLCAQCAQRHEHEFFFEPQFSIHNLLAGLLEGWQPPAGTVQDLRCSRCGLRYREFARTGLLGCSHCYREFRQQLEPVLRRIQGQVRHTGKVPSRAGAHAQLGRQLDQLRARLREAVAREHYEEAARLRDQIRALEQRLRSGEGGAAAGGPSGTAPGR</sequence>
<gene>
    <name evidence="4" type="ORF">Q5761_12120</name>
</gene>
<dbReference type="Gene3D" id="4.10.860.10">
    <property type="entry name" value="UVR domain"/>
    <property type="match status" value="1"/>
</dbReference>
<accession>A0ABZ0QU82</accession>
<dbReference type="InterPro" id="IPR036876">
    <property type="entry name" value="UVR_dom_sf"/>
</dbReference>
<name>A0ABZ0QU82_9FIRM</name>
<evidence type="ECO:0000259" key="3">
    <source>
        <dbReference type="PROSITE" id="PS50151"/>
    </source>
</evidence>
<feature type="region of interest" description="Disordered" evidence="2">
    <location>
        <begin position="164"/>
        <end position="183"/>
    </location>
</feature>
<evidence type="ECO:0000256" key="1">
    <source>
        <dbReference type="SAM" id="Coils"/>
    </source>
</evidence>
<evidence type="ECO:0000313" key="4">
    <source>
        <dbReference type="EMBL" id="WPD20332.1"/>
    </source>
</evidence>
<dbReference type="PANTHER" id="PTHR38430:SF1">
    <property type="entry name" value="PROTEIN-ARGININE KINASE ACTIVATOR PROTEIN"/>
    <property type="match status" value="1"/>
</dbReference>
<evidence type="ECO:0000313" key="5">
    <source>
        <dbReference type="Proteomes" id="UP001304683"/>
    </source>
</evidence>
<proteinExistence type="predicted"/>
<evidence type="ECO:0000256" key="2">
    <source>
        <dbReference type="SAM" id="MobiDB-lite"/>
    </source>
</evidence>
<dbReference type="Pfam" id="PF02151">
    <property type="entry name" value="UVR"/>
    <property type="match status" value="1"/>
</dbReference>
<organism evidence="4 5">
    <name type="scientific">Thermaerobacter composti</name>
    <dbReference type="NCBI Taxonomy" id="554949"/>
    <lineage>
        <taxon>Bacteria</taxon>
        <taxon>Bacillati</taxon>
        <taxon>Bacillota</taxon>
        <taxon>Clostridia</taxon>
        <taxon>Eubacteriales</taxon>
        <taxon>Clostridiales Family XVII. Incertae Sedis</taxon>
        <taxon>Thermaerobacter</taxon>
    </lineage>
</organism>
<keyword evidence="1" id="KW-0175">Coiled coil</keyword>
<dbReference type="InterPro" id="IPR025542">
    <property type="entry name" value="YacH"/>
</dbReference>
<dbReference type="InterPro" id="IPR001943">
    <property type="entry name" value="UVR_dom"/>
</dbReference>
<dbReference type="PIRSF" id="PIRSF015034">
    <property type="entry name" value="YacH"/>
    <property type="match status" value="1"/>
</dbReference>
<dbReference type="EMBL" id="CP132508">
    <property type="protein sequence ID" value="WPD20332.1"/>
    <property type="molecule type" value="Genomic_DNA"/>
</dbReference>
<feature type="domain" description="UVR" evidence="3">
    <location>
        <begin position="128"/>
        <end position="163"/>
    </location>
</feature>
<reference evidence="4 5" key="1">
    <citation type="submission" date="2023-08" db="EMBL/GenBank/DDBJ databases">
        <title>Genome sequence of Thermaerobacter compostii strain Ins1, a spore-forming filamentous bacterium isolated from a deep geothermal reservoir.</title>
        <authorList>
            <person name="Bregnard D."/>
            <person name="Gonzalez D."/>
            <person name="Junier P."/>
        </authorList>
    </citation>
    <scope>NUCLEOTIDE SEQUENCE [LARGE SCALE GENOMIC DNA]</scope>
    <source>
        <strain evidence="4 5">Ins1</strain>
    </source>
</reference>
<dbReference type="RefSeq" id="WP_135225927.1">
    <property type="nucleotide sequence ID" value="NZ_CP132508.1"/>
</dbReference>
<feature type="coiled-coil region" evidence="1">
    <location>
        <begin position="124"/>
        <end position="163"/>
    </location>
</feature>
<dbReference type="PROSITE" id="PS50151">
    <property type="entry name" value="UVR"/>
    <property type="match status" value="1"/>
</dbReference>